<evidence type="ECO:0000313" key="9">
    <source>
        <dbReference type="EMBL" id="CAL6105000.1"/>
    </source>
</evidence>
<dbReference type="Proteomes" id="UP001642409">
    <property type="component" value="Unassembled WGS sequence"/>
</dbReference>
<keyword evidence="1" id="KW-0175">Coiled coil</keyword>
<reference evidence="6 10" key="2">
    <citation type="submission" date="2024-07" db="EMBL/GenBank/DDBJ databases">
        <authorList>
            <person name="Akdeniz Z."/>
        </authorList>
    </citation>
    <scope>NUCLEOTIDE SEQUENCE [LARGE SCALE GENOMIC DNA]</scope>
</reference>
<protein>
    <submittedName>
        <fullName evidence="6">Hypothetical_protein</fullName>
    </submittedName>
</protein>
<name>A0AA86N5D2_9EUKA</name>
<evidence type="ECO:0000313" key="2">
    <source>
        <dbReference type="EMBL" id="CAI9913083.1"/>
    </source>
</evidence>
<organism evidence="2">
    <name type="scientific">Hexamita inflata</name>
    <dbReference type="NCBI Taxonomy" id="28002"/>
    <lineage>
        <taxon>Eukaryota</taxon>
        <taxon>Metamonada</taxon>
        <taxon>Diplomonadida</taxon>
        <taxon>Hexamitidae</taxon>
        <taxon>Hexamitinae</taxon>
        <taxon>Hexamita</taxon>
    </lineage>
</organism>
<dbReference type="EMBL" id="CAXDID020000590">
    <property type="protein sequence ID" value="CAL6105000.1"/>
    <property type="molecule type" value="Genomic_DNA"/>
</dbReference>
<keyword evidence="10" id="KW-1185">Reference proteome</keyword>
<evidence type="ECO:0000313" key="10">
    <source>
        <dbReference type="Proteomes" id="UP001642409"/>
    </source>
</evidence>
<dbReference type="EMBL" id="CAXDID020000565">
    <property type="protein sequence ID" value="CAL6103334.1"/>
    <property type="molecule type" value="Genomic_DNA"/>
</dbReference>
<evidence type="ECO:0000313" key="7">
    <source>
        <dbReference type="EMBL" id="CAL6102256.1"/>
    </source>
</evidence>
<accession>A0AA86N5D2</accession>
<dbReference type="EMBL" id="CAXDID020000474">
    <property type="protein sequence ID" value="CAL6095290.1"/>
    <property type="molecule type" value="Genomic_DNA"/>
</dbReference>
<dbReference type="EMBL" id="CATOUU010000018">
    <property type="protein sequence ID" value="CAI9913083.1"/>
    <property type="molecule type" value="Genomic_DNA"/>
</dbReference>
<dbReference type="EMBL" id="CATOUU010001018">
    <property type="protein sequence ID" value="CAI9967272.1"/>
    <property type="molecule type" value="Genomic_DNA"/>
</dbReference>
<dbReference type="EMBL" id="CAXDID020000553">
    <property type="protein sequence ID" value="CAL6102256.1"/>
    <property type="molecule type" value="Genomic_DNA"/>
</dbReference>
<evidence type="ECO:0000313" key="6">
    <source>
        <dbReference type="EMBL" id="CAL6095290.1"/>
    </source>
</evidence>
<evidence type="ECO:0000256" key="1">
    <source>
        <dbReference type="SAM" id="Coils"/>
    </source>
</evidence>
<evidence type="ECO:0000313" key="3">
    <source>
        <dbReference type="EMBL" id="CAI9924629.1"/>
    </source>
</evidence>
<dbReference type="EMBL" id="CATOUU010000691">
    <property type="protein sequence ID" value="CAI9941374.1"/>
    <property type="molecule type" value="Genomic_DNA"/>
</dbReference>
<evidence type="ECO:0000313" key="4">
    <source>
        <dbReference type="EMBL" id="CAI9941374.1"/>
    </source>
</evidence>
<dbReference type="EMBL" id="CATOUU010000317">
    <property type="protein sequence ID" value="CAI9924629.1"/>
    <property type="molecule type" value="Genomic_DNA"/>
</dbReference>
<gene>
    <name evidence="3" type="ORF">HINF_LOCUS12274</name>
    <name evidence="4" type="ORF">HINF_LOCUS29019</name>
    <name evidence="5" type="ORF">HINF_LOCUS54917</name>
    <name evidence="6" type="ORF">HINF_LOCUS67879</name>
    <name evidence="7" type="ORF">HINF_LOCUS71580</name>
    <name evidence="8" type="ORF">HINF_LOCUS72095</name>
    <name evidence="2" type="ORF">HINF_LOCUS728</name>
    <name evidence="9" type="ORF">HINF_LOCUS73053</name>
</gene>
<feature type="coiled-coil region" evidence="1">
    <location>
        <begin position="77"/>
        <end position="106"/>
    </location>
</feature>
<evidence type="ECO:0000313" key="5">
    <source>
        <dbReference type="EMBL" id="CAI9967272.1"/>
    </source>
</evidence>
<evidence type="ECO:0000313" key="8">
    <source>
        <dbReference type="EMBL" id="CAL6103334.1"/>
    </source>
</evidence>
<sequence length="215" mass="25166">MNADFILQFKNELAQLPLQAYNERFSKLFESLKLQMKMNVEQKLNQGGFLIPDVSIPVKEQSLIIQFNSQKNAYMLLEQLEQKLAVASTEADKQTIKKQIERQRESISTQKLSKYDYEQMQKWVIQQEKSLNNFIFFTEQYLDIDLEDVKPEEPQPTPKQNLNAAVEDLMKMELKLKPTMKSSELNPGQVLPKLFLPKTWAVMEDAVEYIKVIEE</sequence>
<proteinExistence type="predicted"/>
<reference evidence="2" key="1">
    <citation type="submission" date="2023-06" db="EMBL/GenBank/DDBJ databases">
        <authorList>
            <person name="Kurt Z."/>
        </authorList>
    </citation>
    <scope>NUCLEOTIDE SEQUENCE</scope>
</reference>
<comment type="caution">
    <text evidence="2">The sequence shown here is derived from an EMBL/GenBank/DDBJ whole genome shotgun (WGS) entry which is preliminary data.</text>
</comment>
<dbReference type="AlphaFoldDB" id="A0AA86N5D2"/>